<name>A0AAD1VUQ3_PELCU</name>
<evidence type="ECO:0000256" key="2">
    <source>
        <dbReference type="ARBA" id="ARBA00004586"/>
    </source>
</evidence>
<keyword evidence="8 11" id="KW-0408">Iron</keyword>
<dbReference type="PANTHER" id="PTHR24302:SF45">
    <property type="entry name" value="CYTOCHROME P450 3A"/>
    <property type="match status" value="1"/>
</dbReference>
<evidence type="ECO:0000256" key="11">
    <source>
        <dbReference type="PIRSR" id="PIRSR602401-1"/>
    </source>
</evidence>
<feature type="transmembrane region" description="Helical" evidence="12">
    <location>
        <begin position="12"/>
        <end position="30"/>
    </location>
</feature>
<dbReference type="GO" id="GO:0008395">
    <property type="term" value="F:steroid hydroxylase activity"/>
    <property type="evidence" value="ECO:0007669"/>
    <property type="project" value="TreeGrafter"/>
</dbReference>
<evidence type="ECO:0000256" key="3">
    <source>
        <dbReference type="ARBA" id="ARBA00010617"/>
    </source>
</evidence>
<keyword evidence="14" id="KW-1185">Reference proteome</keyword>
<dbReference type="GO" id="GO:0005789">
    <property type="term" value="C:endoplasmic reticulum membrane"/>
    <property type="evidence" value="ECO:0007669"/>
    <property type="project" value="UniProtKB-SubCell"/>
</dbReference>
<dbReference type="FunFam" id="1.10.630.10:FF:000003">
    <property type="entry name" value="cytochrome P450 3A12-like isoform X2"/>
    <property type="match status" value="2"/>
</dbReference>
<dbReference type="InterPro" id="IPR017972">
    <property type="entry name" value="Cyt_P450_CS"/>
</dbReference>
<dbReference type="InterPro" id="IPR050705">
    <property type="entry name" value="Cytochrome_P450_3A"/>
</dbReference>
<keyword evidence="12" id="KW-0812">Transmembrane</keyword>
<dbReference type="GO" id="GO:0005506">
    <property type="term" value="F:iron ion binding"/>
    <property type="evidence" value="ECO:0007669"/>
    <property type="project" value="InterPro"/>
</dbReference>
<keyword evidence="7" id="KW-0560">Oxidoreductase</keyword>
<dbReference type="PROSITE" id="PS00086">
    <property type="entry name" value="CYTOCHROME_P450"/>
    <property type="match status" value="2"/>
</dbReference>
<dbReference type="GO" id="GO:0020037">
    <property type="term" value="F:heme binding"/>
    <property type="evidence" value="ECO:0007669"/>
    <property type="project" value="InterPro"/>
</dbReference>
<evidence type="ECO:0000256" key="5">
    <source>
        <dbReference type="ARBA" id="ARBA00022723"/>
    </source>
</evidence>
<evidence type="ECO:0000256" key="9">
    <source>
        <dbReference type="ARBA" id="ARBA00023033"/>
    </source>
</evidence>
<dbReference type="SUPFAM" id="SSF48264">
    <property type="entry name" value="Cytochrome P450"/>
    <property type="match status" value="2"/>
</dbReference>
<evidence type="ECO:0000256" key="1">
    <source>
        <dbReference type="ARBA" id="ARBA00001971"/>
    </source>
</evidence>
<organism evidence="13 14">
    <name type="scientific">Pelobates cultripes</name>
    <name type="common">Western spadefoot toad</name>
    <dbReference type="NCBI Taxonomy" id="61616"/>
    <lineage>
        <taxon>Eukaryota</taxon>
        <taxon>Metazoa</taxon>
        <taxon>Chordata</taxon>
        <taxon>Craniata</taxon>
        <taxon>Vertebrata</taxon>
        <taxon>Euteleostomi</taxon>
        <taxon>Amphibia</taxon>
        <taxon>Batrachia</taxon>
        <taxon>Anura</taxon>
        <taxon>Pelobatoidea</taxon>
        <taxon>Pelobatidae</taxon>
        <taxon>Pelobates</taxon>
    </lineage>
</organism>
<sequence length="1006" mass="114997">MSYILNISPWTWLLLAAFCALLLIYGMYPYRFFKKLGIPGPTPLPFIGTFLGYRNGVVKFDMECFKNYGTLWGFYDGRQPVLAILDPAIIKAILVKECYTNFTNRRAFSLSGPMKSALTTAEDEQWKRIRSVLSPTFTSGRLKEMFQIMKDYSNVLVNNMQVYVEKGEPCAMKDVMGAYSMDVITSSSFSVHIDSLNKPNDPFVMHIKKILNPNLFNPLIIVLVAQPMSVFFPFIVPILERLNVNFVPKDFLNFFMNAVTSFRDKRVKGDHSGRVDFLQLMLDSRTDDPNILNSSQKALTDEEIMAQSVVFILAGYETTSLSLSYLFYNLAIHPDVQQKLQGEIDSFFPNKAIPTYDTLMQMEYLDMVIQETLRMYPPGGRIERVAKQNFDINGVTIPKGTVTMIPAYVMHMNPEIWPEPEEFRPERFNKENRASQNPFTFLPFGDGPRNCIGMRFALLSMKLAITVLLQNFNFRPCKDTLIPMEFSTQGFIQPKKPIVLQLTSYGVLCVLSVEVLCRYGLFPYRFFKKLGIPGPTPLPFIGTFLGYRKGMVQFDMECFKNYGKLWGLYDGRQPVLAILDPVIIKAVLVKECYTNFTNRRSLGPSGILESALTIAEDEQWKRIRHVLSPTFTSGRLKEMFQIMKDYSNVLVKNMQVYVDKDEPCVMKDVIGAYSMDVITSTSFSVHIDSLNKPNDPFVMNIKKLLKLSLFNPLLIVLGVVPFKRSKMVITYPSSHVLHLVKKELTTSQNRQKQYLHGRVDFLQLMLDSRTDNAKIFDNSQKEQSEGGRPSHTSPGGIIHIRAGQLDVYTLSDTSQSVVSYCCLDALCTHKRVTDQVPESFYILAKKHATPTYDTLMQMEYLDMVIQENLRMFPPAGRIERVAKQNFEIHGITIPKGTVVLIPAYVLHMNPEVWPEPEEFRPERFSKENRSNQNPFNFLPFGDGPRNCIGMRFALLSMKLAITVLLQNFNFRPCKDTLIPMEFSTQGFMQPKKPIVLQVSSRTANKE</sequence>
<gene>
    <name evidence="13" type="ORF">PECUL_23A023634</name>
</gene>
<evidence type="ECO:0000256" key="8">
    <source>
        <dbReference type="ARBA" id="ARBA00023004"/>
    </source>
</evidence>
<comment type="subcellular location">
    <subcellularLocation>
        <location evidence="2">Endoplasmic reticulum membrane</location>
    </subcellularLocation>
</comment>
<dbReference type="EMBL" id="OW240913">
    <property type="protein sequence ID" value="CAH2249280.1"/>
    <property type="molecule type" value="Genomic_DNA"/>
</dbReference>
<evidence type="ECO:0000256" key="4">
    <source>
        <dbReference type="ARBA" id="ARBA00022617"/>
    </source>
</evidence>
<dbReference type="PRINTS" id="PR00385">
    <property type="entry name" value="P450"/>
</dbReference>
<dbReference type="InterPro" id="IPR001128">
    <property type="entry name" value="Cyt_P450"/>
</dbReference>
<comment type="similarity">
    <text evidence="3">Belongs to the cytochrome P450 family.</text>
</comment>
<dbReference type="Gene3D" id="1.10.630.10">
    <property type="entry name" value="Cytochrome P450"/>
    <property type="match status" value="2"/>
</dbReference>
<evidence type="ECO:0000256" key="6">
    <source>
        <dbReference type="ARBA" id="ARBA00022824"/>
    </source>
</evidence>
<evidence type="ECO:0000313" key="14">
    <source>
        <dbReference type="Proteomes" id="UP001295444"/>
    </source>
</evidence>
<evidence type="ECO:0000313" key="13">
    <source>
        <dbReference type="EMBL" id="CAH2249280.1"/>
    </source>
</evidence>
<dbReference type="InterPro" id="IPR002401">
    <property type="entry name" value="Cyt_P450_E_grp-I"/>
</dbReference>
<dbReference type="GO" id="GO:0016705">
    <property type="term" value="F:oxidoreductase activity, acting on paired donors, with incorporation or reduction of molecular oxygen"/>
    <property type="evidence" value="ECO:0007669"/>
    <property type="project" value="InterPro"/>
</dbReference>
<dbReference type="PANTHER" id="PTHR24302">
    <property type="entry name" value="CYTOCHROME P450 FAMILY 3"/>
    <property type="match status" value="1"/>
</dbReference>
<keyword evidence="12" id="KW-1133">Transmembrane helix</keyword>
<keyword evidence="6" id="KW-0256">Endoplasmic reticulum</keyword>
<keyword evidence="5 11" id="KW-0479">Metal-binding</keyword>
<dbReference type="InterPro" id="IPR036396">
    <property type="entry name" value="Cyt_P450_sf"/>
</dbReference>
<accession>A0AAD1VUQ3</accession>
<feature type="binding site" description="axial binding residue" evidence="11">
    <location>
        <position position="451"/>
    </location>
    <ligand>
        <name>heme</name>
        <dbReference type="ChEBI" id="CHEBI:30413"/>
    </ligand>
    <ligandPart>
        <name>Fe</name>
        <dbReference type="ChEBI" id="CHEBI:18248"/>
    </ligandPart>
</feature>
<keyword evidence="9" id="KW-0503">Monooxygenase</keyword>
<comment type="cofactor">
    <cofactor evidence="1 11">
        <name>heme</name>
        <dbReference type="ChEBI" id="CHEBI:30413"/>
    </cofactor>
</comment>
<evidence type="ECO:0000256" key="7">
    <source>
        <dbReference type="ARBA" id="ARBA00023002"/>
    </source>
</evidence>
<evidence type="ECO:0000256" key="12">
    <source>
        <dbReference type="SAM" id="Phobius"/>
    </source>
</evidence>
<dbReference type="Pfam" id="PF00067">
    <property type="entry name" value="p450"/>
    <property type="match status" value="2"/>
</dbReference>
<keyword evidence="10 12" id="KW-0472">Membrane</keyword>
<dbReference type="Proteomes" id="UP001295444">
    <property type="component" value="Chromosome 02"/>
</dbReference>
<feature type="transmembrane region" description="Helical" evidence="12">
    <location>
        <begin position="215"/>
        <end position="239"/>
    </location>
</feature>
<reference evidence="13" key="1">
    <citation type="submission" date="2022-03" db="EMBL/GenBank/DDBJ databases">
        <authorList>
            <person name="Alioto T."/>
            <person name="Alioto T."/>
            <person name="Gomez Garrido J."/>
        </authorList>
    </citation>
    <scope>NUCLEOTIDE SEQUENCE</scope>
</reference>
<protein>
    <submittedName>
        <fullName evidence="13">Cytochrome P450 3A9-like</fullName>
    </submittedName>
</protein>
<proteinExistence type="inferred from homology"/>
<dbReference type="AlphaFoldDB" id="A0AAD1VUQ3"/>
<dbReference type="PRINTS" id="PR00463">
    <property type="entry name" value="EP450I"/>
</dbReference>
<evidence type="ECO:0000256" key="10">
    <source>
        <dbReference type="ARBA" id="ARBA00023136"/>
    </source>
</evidence>
<keyword evidence="4 11" id="KW-0349">Heme</keyword>